<keyword evidence="1" id="KW-0805">Transcription regulation</keyword>
<accession>A0A0F7KV99</accession>
<protein>
    <submittedName>
        <fullName evidence="4">Transcriptional regulatory protein FixJ</fullName>
    </submittedName>
</protein>
<dbReference type="PANTHER" id="PTHR44688:SF16">
    <property type="entry name" value="DNA-BINDING TRANSCRIPTIONAL ACTIVATOR DEVR_DOSR"/>
    <property type="match status" value="1"/>
</dbReference>
<dbReference type="Proteomes" id="UP000034392">
    <property type="component" value="Chromosome"/>
</dbReference>
<dbReference type="PATRIC" id="fig|1267766.3.peg.3294"/>
<evidence type="ECO:0000313" key="4">
    <source>
        <dbReference type="EMBL" id="AKH44268.1"/>
    </source>
</evidence>
<dbReference type="InterPro" id="IPR036388">
    <property type="entry name" value="WH-like_DNA-bd_sf"/>
</dbReference>
<dbReference type="PROSITE" id="PS00622">
    <property type="entry name" value="HTH_LUXR_1"/>
    <property type="match status" value="1"/>
</dbReference>
<dbReference type="PANTHER" id="PTHR44688">
    <property type="entry name" value="DNA-BINDING TRANSCRIPTIONAL ACTIVATOR DEVR_DOSR"/>
    <property type="match status" value="1"/>
</dbReference>
<dbReference type="InterPro" id="IPR011006">
    <property type="entry name" value="CheY-like_superfamily"/>
</dbReference>
<dbReference type="STRING" id="1267766.WYH_03249"/>
<dbReference type="AlphaFoldDB" id="A0A0F7KV99"/>
<dbReference type="SUPFAM" id="SSF52172">
    <property type="entry name" value="CheY-like"/>
    <property type="match status" value="1"/>
</dbReference>
<keyword evidence="2" id="KW-0238">DNA-binding</keyword>
<gene>
    <name evidence="4" type="primary">fixJ_2</name>
    <name evidence="4" type="ORF">WYH_03249</name>
</gene>
<dbReference type="GO" id="GO:0006355">
    <property type="term" value="P:regulation of DNA-templated transcription"/>
    <property type="evidence" value="ECO:0007669"/>
    <property type="project" value="InterPro"/>
</dbReference>
<keyword evidence="5" id="KW-1185">Reference proteome</keyword>
<reference evidence="4" key="1">
    <citation type="submission" date="2015-05" db="EMBL/GenBank/DDBJ databases">
        <title>The complete genome of Altererythrobacter atlanticus strain 26DY36.</title>
        <authorList>
            <person name="Wu Y.-H."/>
            <person name="Cheng H."/>
            <person name="Wu X.-W."/>
        </authorList>
    </citation>
    <scope>NUCLEOTIDE SEQUENCE [LARGE SCALE GENOMIC DNA]</scope>
    <source>
        <strain evidence="4">26DY36</strain>
    </source>
</reference>
<dbReference type="PROSITE" id="PS50043">
    <property type="entry name" value="HTH_LUXR_2"/>
    <property type="match status" value="1"/>
</dbReference>
<dbReference type="Gene3D" id="3.40.50.2300">
    <property type="match status" value="1"/>
</dbReference>
<organism evidence="4 5">
    <name type="scientific">Croceibacterium atlanticum</name>
    <dbReference type="NCBI Taxonomy" id="1267766"/>
    <lineage>
        <taxon>Bacteria</taxon>
        <taxon>Pseudomonadati</taxon>
        <taxon>Pseudomonadota</taxon>
        <taxon>Alphaproteobacteria</taxon>
        <taxon>Sphingomonadales</taxon>
        <taxon>Erythrobacteraceae</taxon>
        <taxon>Croceibacterium</taxon>
    </lineage>
</organism>
<dbReference type="KEGG" id="aay:WYH_03249"/>
<evidence type="ECO:0000313" key="5">
    <source>
        <dbReference type="Proteomes" id="UP000034392"/>
    </source>
</evidence>
<dbReference type="EMBL" id="CP011452">
    <property type="protein sequence ID" value="AKH44268.1"/>
    <property type="molecule type" value="Genomic_DNA"/>
</dbReference>
<dbReference type="GO" id="GO:0003677">
    <property type="term" value="F:DNA binding"/>
    <property type="evidence" value="ECO:0007669"/>
    <property type="project" value="UniProtKB-KW"/>
</dbReference>
<sequence length="246" mass="26650">MERTILHIVGGQSRSRAEQARIAFALGHHAEIYGDLDELLLKPPRSGLVMAADSIEAGGGAGIIRILRDHGVGLPVVITANEPHASDIVSAIKAGALDYLGLPLEMGDFARRLSRIQAEAEQLAETYRFEIEARQLLSKLSGRQLEVLRLLSEGCSNKEIARVLGISPRTVEIHRANMMAKLRANHAADAVRLWLAALPSPVSSEQDTLELAGRQREGEASLTIMPDNNPYAAPARSVSGNSSYHR</sequence>
<dbReference type="OrthoDB" id="9782655at2"/>
<evidence type="ECO:0000256" key="1">
    <source>
        <dbReference type="ARBA" id="ARBA00023015"/>
    </source>
</evidence>
<dbReference type="InterPro" id="IPR000792">
    <property type="entry name" value="Tscrpt_reg_LuxR_C"/>
</dbReference>
<evidence type="ECO:0000256" key="3">
    <source>
        <dbReference type="ARBA" id="ARBA00023163"/>
    </source>
</evidence>
<dbReference type="RefSeq" id="WP_082348036.1">
    <property type="nucleotide sequence ID" value="NZ_CP011452.2"/>
</dbReference>
<name>A0A0F7KV99_9SPHN</name>
<dbReference type="SMART" id="SM00421">
    <property type="entry name" value="HTH_LUXR"/>
    <property type="match status" value="1"/>
</dbReference>
<dbReference type="InterPro" id="IPR016032">
    <property type="entry name" value="Sig_transdc_resp-reg_C-effctor"/>
</dbReference>
<proteinExistence type="predicted"/>
<evidence type="ECO:0000256" key="2">
    <source>
        <dbReference type="ARBA" id="ARBA00023125"/>
    </source>
</evidence>
<dbReference type="PRINTS" id="PR00038">
    <property type="entry name" value="HTHLUXR"/>
</dbReference>
<dbReference type="CDD" id="cd06170">
    <property type="entry name" value="LuxR_C_like"/>
    <property type="match status" value="1"/>
</dbReference>
<dbReference type="SUPFAM" id="SSF46894">
    <property type="entry name" value="C-terminal effector domain of the bipartite response regulators"/>
    <property type="match status" value="1"/>
</dbReference>
<dbReference type="Pfam" id="PF00196">
    <property type="entry name" value="GerE"/>
    <property type="match status" value="1"/>
</dbReference>
<dbReference type="Gene3D" id="1.10.10.10">
    <property type="entry name" value="Winged helix-like DNA-binding domain superfamily/Winged helix DNA-binding domain"/>
    <property type="match status" value="1"/>
</dbReference>
<keyword evidence="3" id="KW-0804">Transcription</keyword>